<protein>
    <submittedName>
        <fullName evidence="2">Transcription factor WhiB</fullName>
    </submittedName>
</protein>
<sequence>MTITTHQRSITTYTELTASMQTDPEARHHGGAASVSSSPQTFPVEAARCATFPTPMEWVPDRERRVVPDMMAALCRRCPGRQSCLLWALAGQEQGYWAGTTTNDREIMRQLDQDDVDTADWLQDLARRELTDGALHPIGEGSYFWYRRRGCRCGECKTANAQARAQERAKAKGQAA</sequence>
<proteinExistence type="predicted"/>
<keyword evidence="3" id="KW-1185">Reference proteome</keyword>
<reference evidence="2 3" key="1">
    <citation type="journal article" date="2013" name="ISME J.">
        <title>A metabolic model for members of the genus Tetrasphaera involved in enhanced biological phosphorus removal.</title>
        <authorList>
            <person name="Kristiansen R."/>
            <person name="Nguyen H.T.T."/>
            <person name="Saunders A.M."/>
            <person name="Nielsen J.L."/>
            <person name="Wimmer R."/>
            <person name="Le V.Q."/>
            <person name="McIlroy S.J."/>
            <person name="Petrovski S."/>
            <person name="Seviour R.J."/>
            <person name="Calteau A."/>
            <person name="Nielsen K.L."/>
            <person name="Nielsen P.H."/>
        </authorList>
    </citation>
    <scope>NUCLEOTIDE SEQUENCE [LARGE SCALE GENOMIC DNA]</scope>
    <source>
        <strain evidence="2 3">Ben110</strain>
    </source>
</reference>
<organism evidence="2 3">
    <name type="scientific">Nostocoides australiense Ben110</name>
    <dbReference type="NCBI Taxonomy" id="1193182"/>
    <lineage>
        <taxon>Bacteria</taxon>
        <taxon>Bacillati</taxon>
        <taxon>Actinomycetota</taxon>
        <taxon>Actinomycetes</taxon>
        <taxon>Micrococcales</taxon>
        <taxon>Intrasporangiaceae</taxon>
        <taxon>Nostocoides</taxon>
    </lineage>
</organism>
<dbReference type="RefSeq" id="WP_048698282.1">
    <property type="nucleotide sequence ID" value="NZ_HG764815.1"/>
</dbReference>
<gene>
    <name evidence="2" type="ORF">BN11_1960030</name>
</gene>
<accession>W6JUY9</accession>
<dbReference type="InterPro" id="IPR034768">
    <property type="entry name" value="4FE4S_WBL"/>
</dbReference>
<feature type="domain" description="4Fe-4S Wbl-type" evidence="1">
    <location>
        <begin position="48"/>
        <end position="107"/>
    </location>
</feature>
<dbReference type="EMBL" id="CAJA01000108">
    <property type="protein sequence ID" value="CCH72782.1"/>
    <property type="molecule type" value="Genomic_DNA"/>
</dbReference>
<evidence type="ECO:0000259" key="1">
    <source>
        <dbReference type="PROSITE" id="PS51674"/>
    </source>
</evidence>
<comment type="caution">
    <text evidence="2">The sequence shown here is derived from an EMBL/GenBank/DDBJ whole genome shotgun (WGS) entry which is preliminary data.</text>
</comment>
<dbReference type="PROSITE" id="PS51674">
    <property type="entry name" value="4FE4S_WBL"/>
    <property type="match status" value="1"/>
</dbReference>
<dbReference type="Pfam" id="PF02467">
    <property type="entry name" value="Whib"/>
    <property type="match status" value="1"/>
</dbReference>
<dbReference type="STRING" id="1193182.BN11_1960030"/>
<dbReference type="AlphaFoldDB" id="W6JUY9"/>
<evidence type="ECO:0000313" key="2">
    <source>
        <dbReference type="EMBL" id="CCH72782.1"/>
    </source>
</evidence>
<evidence type="ECO:0000313" key="3">
    <source>
        <dbReference type="Proteomes" id="UP000035763"/>
    </source>
</evidence>
<dbReference type="Proteomes" id="UP000035763">
    <property type="component" value="Unassembled WGS sequence"/>
</dbReference>
<name>W6JUY9_9MICO</name>